<feature type="domain" description="YhfM-like" evidence="1">
    <location>
        <begin position="44"/>
        <end position="149"/>
    </location>
</feature>
<sequence>MKKHIFIIAIMCLLSIAITGCTTIKKLELKLGIRNESFEYMKNEREVKKLVIQSERDKGYRFEVTNKEVINDIAEILSKAKKTNVKSEFQNDYIIEVYEKGGTVKQYKYVAGLDKRYGGNFYSEEQGEIFIVSSRLDKDIIDNFGNIRKPIKFNEIYYDGILKAMDAYVKNNKYNKDKVMGIDLRDDMEIQKYMLSLDINDFQEKMKERYPFVKFGEKTSDDDYTLSVKTEGYTNKVYKMVLNFIDNKTSKEQKYYAWGTLDTFNDWVIKVFSSKPNDF</sequence>
<evidence type="ECO:0000259" key="1">
    <source>
        <dbReference type="Pfam" id="PF26353"/>
    </source>
</evidence>
<evidence type="ECO:0000313" key="2">
    <source>
        <dbReference type="EMBL" id="SHK33328.1"/>
    </source>
</evidence>
<dbReference type="AlphaFoldDB" id="A0A1M6RLU7"/>
<dbReference type="PROSITE" id="PS51257">
    <property type="entry name" value="PROKAR_LIPOPROTEIN"/>
    <property type="match status" value="1"/>
</dbReference>
<name>A0A1M6RLU7_9CLOT</name>
<dbReference type="InterPro" id="IPR058780">
    <property type="entry name" value="YhfM-like_dom"/>
</dbReference>
<gene>
    <name evidence="2" type="ORF">SAMN02745248_02321</name>
</gene>
<proteinExistence type="predicted"/>
<dbReference type="OrthoDB" id="1931871at2"/>
<organism evidence="2 3">
    <name type="scientific">Hathewaya proteolytica DSM 3090</name>
    <dbReference type="NCBI Taxonomy" id="1121331"/>
    <lineage>
        <taxon>Bacteria</taxon>
        <taxon>Bacillati</taxon>
        <taxon>Bacillota</taxon>
        <taxon>Clostridia</taxon>
        <taxon>Eubacteriales</taxon>
        <taxon>Clostridiaceae</taxon>
        <taxon>Hathewaya</taxon>
    </lineage>
</organism>
<dbReference type="STRING" id="1121331.SAMN02745248_02321"/>
<reference evidence="2 3" key="1">
    <citation type="submission" date="2016-11" db="EMBL/GenBank/DDBJ databases">
        <authorList>
            <person name="Jaros S."/>
            <person name="Januszkiewicz K."/>
            <person name="Wedrychowicz H."/>
        </authorList>
    </citation>
    <scope>NUCLEOTIDE SEQUENCE [LARGE SCALE GENOMIC DNA]</scope>
    <source>
        <strain evidence="2 3">DSM 3090</strain>
    </source>
</reference>
<evidence type="ECO:0000313" key="3">
    <source>
        <dbReference type="Proteomes" id="UP000183952"/>
    </source>
</evidence>
<keyword evidence="3" id="KW-1185">Reference proteome</keyword>
<dbReference type="EMBL" id="FRAD01000023">
    <property type="protein sequence ID" value="SHK33328.1"/>
    <property type="molecule type" value="Genomic_DNA"/>
</dbReference>
<dbReference type="Pfam" id="PF26353">
    <property type="entry name" value="YhfM"/>
    <property type="match status" value="1"/>
</dbReference>
<dbReference type="RefSeq" id="WP_072904242.1">
    <property type="nucleotide sequence ID" value="NZ_FRAD01000023.1"/>
</dbReference>
<accession>A0A1M6RLU7</accession>
<protein>
    <recommendedName>
        <fullName evidence="1">YhfM-like domain-containing protein</fullName>
    </recommendedName>
</protein>
<dbReference type="Proteomes" id="UP000183952">
    <property type="component" value="Unassembled WGS sequence"/>
</dbReference>